<dbReference type="InterPro" id="IPR020070">
    <property type="entry name" value="Ribosomal_bL9_N"/>
</dbReference>
<proteinExistence type="inferred from homology"/>
<evidence type="ECO:0000256" key="3">
    <source>
        <dbReference type="ARBA" id="ARBA00023274"/>
    </source>
</evidence>
<evidence type="ECO:0000256" key="5">
    <source>
        <dbReference type="ARBA" id="ARBA00035381"/>
    </source>
</evidence>
<comment type="similarity">
    <text evidence="1">Belongs to the bacterial ribosomal protein bL9 family.</text>
</comment>
<accession>A0A6J2JC03</accession>
<sequence>MFGLRASVRKSAIIVPTMFSQQTRNTFILRRRWPPPLHKKGGKVPKMKGRHFVYDLVEDTSVKKKPDIRIVLNQFVEGVGTTGDVLTLHLNKAYENFILPGLAVYANPENLEKYKTYEKRPLEENTHSSPFVKRTMDCLHRLVLRVTMSNSEPWTLQPWHLKASFRKSGFVVPESAIEMPPVQIKGPDPNLLDKEFYVTVTINKKEKVHVRCRIYHWAAGQEQLPFEESYWKKPKQPLIPEQAEVLQKFPYQNE</sequence>
<name>A0A6J2JC03_BOMMA</name>
<evidence type="ECO:0000256" key="1">
    <source>
        <dbReference type="ARBA" id="ARBA00010605"/>
    </source>
</evidence>
<dbReference type="InterPro" id="IPR000244">
    <property type="entry name" value="Ribosomal_bL9"/>
</dbReference>
<feature type="domain" description="Ribosomal protein L9" evidence="6">
    <location>
        <begin position="69"/>
        <end position="114"/>
    </location>
</feature>
<dbReference type="GO" id="GO:1990904">
    <property type="term" value="C:ribonucleoprotein complex"/>
    <property type="evidence" value="ECO:0007669"/>
    <property type="project" value="UniProtKB-KW"/>
</dbReference>
<evidence type="ECO:0000256" key="2">
    <source>
        <dbReference type="ARBA" id="ARBA00022980"/>
    </source>
</evidence>
<keyword evidence="2 8" id="KW-0689">Ribosomal protein</keyword>
<dbReference type="CTD" id="65005"/>
<keyword evidence="3" id="KW-0687">Ribonucleoprotein</keyword>
<evidence type="ECO:0000259" key="6">
    <source>
        <dbReference type="Pfam" id="PF01281"/>
    </source>
</evidence>
<dbReference type="GO" id="GO:0006412">
    <property type="term" value="P:translation"/>
    <property type="evidence" value="ECO:0007669"/>
    <property type="project" value="InterPro"/>
</dbReference>
<evidence type="ECO:0000256" key="4">
    <source>
        <dbReference type="ARBA" id="ARBA00035194"/>
    </source>
</evidence>
<dbReference type="Proteomes" id="UP000504629">
    <property type="component" value="Unplaced"/>
</dbReference>
<keyword evidence="7" id="KW-1185">Reference proteome</keyword>
<dbReference type="OrthoDB" id="5555409at2759"/>
<dbReference type="InterPro" id="IPR009027">
    <property type="entry name" value="Ribosomal_bL9/RNase_H1_N"/>
</dbReference>
<dbReference type="GO" id="GO:0005840">
    <property type="term" value="C:ribosome"/>
    <property type="evidence" value="ECO:0007669"/>
    <property type="project" value="UniProtKB-KW"/>
</dbReference>
<dbReference type="GO" id="GO:0003735">
    <property type="term" value="F:structural constituent of ribosome"/>
    <property type="evidence" value="ECO:0007669"/>
    <property type="project" value="InterPro"/>
</dbReference>
<dbReference type="Pfam" id="PF01281">
    <property type="entry name" value="Ribosomal_L9_N"/>
    <property type="match status" value="1"/>
</dbReference>
<dbReference type="AlphaFoldDB" id="A0A6J2JC03"/>
<organism evidence="7 8">
    <name type="scientific">Bombyx mandarina</name>
    <name type="common">Wild silk moth</name>
    <name type="synonym">Wild silkworm</name>
    <dbReference type="NCBI Taxonomy" id="7092"/>
    <lineage>
        <taxon>Eukaryota</taxon>
        <taxon>Metazoa</taxon>
        <taxon>Ecdysozoa</taxon>
        <taxon>Arthropoda</taxon>
        <taxon>Hexapoda</taxon>
        <taxon>Insecta</taxon>
        <taxon>Pterygota</taxon>
        <taxon>Neoptera</taxon>
        <taxon>Endopterygota</taxon>
        <taxon>Lepidoptera</taxon>
        <taxon>Glossata</taxon>
        <taxon>Ditrysia</taxon>
        <taxon>Bombycoidea</taxon>
        <taxon>Bombycidae</taxon>
        <taxon>Bombycinae</taxon>
        <taxon>Bombyx</taxon>
    </lineage>
</organism>
<dbReference type="GeneID" id="114240328"/>
<evidence type="ECO:0000313" key="8">
    <source>
        <dbReference type="RefSeq" id="XP_028026637.1"/>
    </source>
</evidence>
<reference evidence="8" key="1">
    <citation type="submission" date="2025-08" db="UniProtKB">
        <authorList>
            <consortium name="RefSeq"/>
        </authorList>
    </citation>
    <scope>IDENTIFICATION</scope>
    <source>
        <tissue evidence="8">Silk gland</tissue>
    </source>
</reference>
<dbReference type="KEGG" id="bman:114240328"/>
<evidence type="ECO:0000313" key="7">
    <source>
        <dbReference type="Proteomes" id="UP000504629"/>
    </source>
</evidence>
<dbReference type="Gene3D" id="3.40.5.10">
    <property type="entry name" value="Ribosomal protein L9, N-terminal domain"/>
    <property type="match status" value="1"/>
</dbReference>
<protein>
    <recommendedName>
        <fullName evidence="4">Large ribosomal subunit protein bL9m</fullName>
    </recommendedName>
    <alternativeName>
        <fullName evidence="5">39S ribosomal protein L9, mitochondrial</fullName>
    </alternativeName>
</protein>
<dbReference type="RefSeq" id="XP_028026637.1">
    <property type="nucleotide sequence ID" value="XM_028170836.1"/>
</dbReference>
<dbReference type="InterPro" id="IPR036935">
    <property type="entry name" value="Ribosomal_bL9_N_sf"/>
</dbReference>
<gene>
    <name evidence="8" type="primary">LOC114240328</name>
</gene>
<dbReference type="PANTHER" id="PTHR21368">
    <property type="entry name" value="50S RIBOSOMAL PROTEIN L9"/>
    <property type="match status" value="1"/>
</dbReference>
<dbReference type="SUPFAM" id="SSF55658">
    <property type="entry name" value="L9 N-domain-like"/>
    <property type="match status" value="1"/>
</dbReference>